<organism evidence="5 6">
    <name type="scientific">Nocardiopsis kunsanensis</name>
    <dbReference type="NCBI Taxonomy" id="141693"/>
    <lineage>
        <taxon>Bacteria</taxon>
        <taxon>Bacillati</taxon>
        <taxon>Actinomycetota</taxon>
        <taxon>Actinomycetes</taxon>
        <taxon>Streptosporangiales</taxon>
        <taxon>Nocardiopsidaceae</taxon>
        <taxon>Nocardiopsis</taxon>
    </lineage>
</organism>
<keyword evidence="6" id="KW-1185">Reference proteome</keyword>
<keyword evidence="1 5" id="KW-0489">Methyltransferase</keyword>
<evidence type="ECO:0000256" key="1">
    <source>
        <dbReference type="ARBA" id="ARBA00022603"/>
    </source>
</evidence>
<dbReference type="InterPro" id="IPR041698">
    <property type="entry name" value="Methyltransf_25"/>
</dbReference>
<dbReference type="EMBL" id="BMXL01000015">
    <property type="protein sequence ID" value="GHD29224.1"/>
    <property type="molecule type" value="Genomic_DNA"/>
</dbReference>
<dbReference type="PANTHER" id="PTHR43861:SF1">
    <property type="entry name" value="TRANS-ACONITATE 2-METHYLTRANSFERASE"/>
    <property type="match status" value="1"/>
</dbReference>
<protein>
    <submittedName>
        <fullName evidence="5">Methyltransferase</fullName>
    </submittedName>
</protein>
<gene>
    <name evidence="5" type="ORF">GCM10007147_29840</name>
</gene>
<dbReference type="CDD" id="cd02440">
    <property type="entry name" value="AdoMet_MTases"/>
    <property type="match status" value="1"/>
</dbReference>
<dbReference type="PANTHER" id="PTHR43861">
    <property type="entry name" value="TRANS-ACONITATE 2-METHYLTRANSFERASE-RELATED"/>
    <property type="match status" value="1"/>
</dbReference>
<dbReference type="Proteomes" id="UP000654947">
    <property type="component" value="Unassembled WGS sequence"/>
</dbReference>
<evidence type="ECO:0000259" key="4">
    <source>
        <dbReference type="Pfam" id="PF13649"/>
    </source>
</evidence>
<evidence type="ECO:0000256" key="2">
    <source>
        <dbReference type="ARBA" id="ARBA00022679"/>
    </source>
</evidence>
<evidence type="ECO:0000313" key="6">
    <source>
        <dbReference type="Proteomes" id="UP000654947"/>
    </source>
</evidence>
<feature type="compositionally biased region" description="Polar residues" evidence="3">
    <location>
        <begin position="1"/>
        <end position="13"/>
    </location>
</feature>
<accession>A0A918XFN2</accession>
<dbReference type="GO" id="GO:0032259">
    <property type="term" value="P:methylation"/>
    <property type="evidence" value="ECO:0007669"/>
    <property type="project" value="UniProtKB-KW"/>
</dbReference>
<reference evidence="5 6" key="1">
    <citation type="journal article" date="2014" name="Int. J. Syst. Evol. Microbiol.">
        <title>Complete genome sequence of Corynebacterium casei LMG S-19264T (=DSM 44701T), isolated from a smear-ripened cheese.</title>
        <authorList>
            <consortium name="US DOE Joint Genome Institute (JGI-PGF)"/>
            <person name="Walter F."/>
            <person name="Albersmeier A."/>
            <person name="Kalinowski J."/>
            <person name="Ruckert C."/>
        </authorList>
    </citation>
    <scope>NUCLEOTIDE SEQUENCE [LARGE SCALE GENOMIC DNA]</scope>
    <source>
        <strain evidence="5 6">KCTC 19473</strain>
    </source>
</reference>
<dbReference type="SUPFAM" id="SSF53335">
    <property type="entry name" value="S-adenosyl-L-methionine-dependent methyltransferases"/>
    <property type="match status" value="1"/>
</dbReference>
<keyword evidence="2" id="KW-0808">Transferase</keyword>
<evidence type="ECO:0000313" key="5">
    <source>
        <dbReference type="EMBL" id="GHD29224.1"/>
    </source>
</evidence>
<dbReference type="Pfam" id="PF13649">
    <property type="entry name" value="Methyltransf_25"/>
    <property type="match status" value="1"/>
</dbReference>
<dbReference type="Gene3D" id="3.40.50.150">
    <property type="entry name" value="Vaccinia Virus protein VP39"/>
    <property type="match status" value="1"/>
</dbReference>
<evidence type="ECO:0000256" key="3">
    <source>
        <dbReference type="SAM" id="MobiDB-lite"/>
    </source>
</evidence>
<proteinExistence type="predicted"/>
<name>A0A918XFN2_9ACTN</name>
<feature type="region of interest" description="Disordered" evidence="3">
    <location>
        <begin position="1"/>
        <end position="35"/>
    </location>
</feature>
<dbReference type="AlphaFoldDB" id="A0A918XFN2"/>
<comment type="caution">
    <text evidence="5">The sequence shown here is derived from an EMBL/GenBank/DDBJ whole genome shotgun (WGS) entry which is preliminary data.</text>
</comment>
<sequence>MQPASSKRSFQDNSTHKPPAHPEHRTAPPTISTMHTPAHESATAAAYDHLAHRYADFAPDHYTRHPLHRALIPTLAELALPGRPAADLGCGPGHAAAHLHTLGLRVLGLDLSTRLLTHARHTHPGPAFIRASMARLPLAPHSLGAILAHYCLIHTPPEQVQATFTEWARALAPGAPALVSFQTQNPDQDSHPFDHDVAPAHRHSTPHLLRAARAAGLTETARLELDPSQDPRRGWVQTHLLLQRPT</sequence>
<feature type="domain" description="Methyltransferase" evidence="4">
    <location>
        <begin position="86"/>
        <end position="174"/>
    </location>
</feature>
<dbReference type="GO" id="GO:0008168">
    <property type="term" value="F:methyltransferase activity"/>
    <property type="evidence" value="ECO:0007669"/>
    <property type="project" value="UniProtKB-KW"/>
</dbReference>
<dbReference type="InterPro" id="IPR029063">
    <property type="entry name" value="SAM-dependent_MTases_sf"/>
</dbReference>